<feature type="transmembrane region" description="Helical" evidence="2">
    <location>
        <begin position="42"/>
        <end position="63"/>
    </location>
</feature>
<evidence type="ECO:0000256" key="2">
    <source>
        <dbReference type="SAM" id="Phobius"/>
    </source>
</evidence>
<gene>
    <name evidence="3" type="ORF">H7I77_19860</name>
</gene>
<feature type="region of interest" description="Disordered" evidence="1">
    <location>
        <begin position="65"/>
        <end position="147"/>
    </location>
</feature>
<feature type="compositionally biased region" description="Low complexity" evidence="1">
    <location>
        <begin position="78"/>
        <end position="87"/>
    </location>
</feature>
<dbReference type="EMBL" id="JACKTI010000047">
    <property type="protein sequence ID" value="MCV7025580.1"/>
    <property type="molecule type" value="Genomic_DNA"/>
</dbReference>
<keyword evidence="2" id="KW-0812">Transmembrane</keyword>
<proteinExistence type="predicted"/>
<keyword evidence="3" id="KW-0808">Transferase</keyword>
<dbReference type="GO" id="GO:0004674">
    <property type="term" value="F:protein serine/threonine kinase activity"/>
    <property type="evidence" value="ECO:0007669"/>
    <property type="project" value="UniProtKB-KW"/>
</dbReference>
<evidence type="ECO:0000313" key="4">
    <source>
        <dbReference type="Proteomes" id="UP001207528"/>
    </source>
</evidence>
<reference evidence="3" key="2">
    <citation type="journal article" date="2022" name="BMC Genomics">
        <title>Comparative genome analysis of mycobacteria focusing on tRNA and non-coding RNA.</title>
        <authorList>
            <person name="Behra P.R.K."/>
            <person name="Pettersson B.M.F."/>
            <person name="Ramesh M."/>
            <person name="Das S."/>
            <person name="Dasgupta S."/>
            <person name="Kirsebom L.A."/>
        </authorList>
    </citation>
    <scope>NUCLEOTIDE SEQUENCE</scope>
    <source>
        <strain evidence="3">DSM 44203</strain>
    </source>
</reference>
<evidence type="ECO:0000256" key="1">
    <source>
        <dbReference type="SAM" id="MobiDB-lite"/>
    </source>
</evidence>
<feature type="region of interest" description="Disordered" evidence="1">
    <location>
        <begin position="1"/>
        <end position="37"/>
    </location>
</feature>
<keyword evidence="3" id="KW-0723">Serine/threonine-protein kinase</keyword>
<organism evidence="3 4">
    <name type="scientific">Mycolicibacterium novocastrense</name>
    <name type="common">Mycobacterium novocastrense</name>
    <dbReference type="NCBI Taxonomy" id="59813"/>
    <lineage>
        <taxon>Bacteria</taxon>
        <taxon>Bacillati</taxon>
        <taxon>Actinomycetota</taxon>
        <taxon>Actinomycetes</taxon>
        <taxon>Mycobacteriales</taxon>
        <taxon>Mycobacteriaceae</taxon>
        <taxon>Mycolicibacterium</taxon>
    </lineage>
</organism>
<protein>
    <submittedName>
        <fullName evidence="3">Serine/threonine protein kinase</fullName>
    </submittedName>
</protein>
<comment type="caution">
    <text evidence="3">The sequence shown here is derived from an EMBL/GenBank/DDBJ whole genome shotgun (WGS) entry which is preliminary data.</text>
</comment>
<keyword evidence="2" id="KW-1133">Transmembrane helix</keyword>
<keyword evidence="3" id="KW-0418">Kinase</keyword>
<dbReference type="AlphaFoldDB" id="A0AAW5SPS7"/>
<dbReference type="Proteomes" id="UP001207528">
    <property type="component" value="Unassembled WGS sequence"/>
</dbReference>
<accession>A0AAW5SPS7</accession>
<feature type="compositionally biased region" description="Low complexity" evidence="1">
    <location>
        <begin position="10"/>
        <end position="26"/>
    </location>
</feature>
<feature type="non-terminal residue" evidence="3">
    <location>
        <position position="1"/>
    </location>
</feature>
<name>A0AAW5SPS7_MYCNV</name>
<evidence type="ECO:0000313" key="3">
    <source>
        <dbReference type="EMBL" id="MCV7025580.1"/>
    </source>
</evidence>
<sequence>TQARAAADMTGRAPATAARPRSATGSHRPPPPRRTFSSGQRALLWAAGVLGALAIIIAILIVLNAQDRQDRQTPPPTITNTITETTPFESPAALPDGAVEESGGGREGQSGVTTPQAMASPAMPPVLPSAPAQEPYQWRSAPEQTLQ</sequence>
<reference evidence="3" key="1">
    <citation type="submission" date="2020-07" db="EMBL/GenBank/DDBJ databases">
        <authorList>
            <person name="Pettersson B.M.F."/>
            <person name="Behra P.R.K."/>
            <person name="Ramesh M."/>
            <person name="Das S."/>
            <person name="Dasgupta S."/>
            <person name="Kirsebom L.A."/>
        </authorList>
    </citation>
    <scope>NUCLEOTIDE SEQUENCE</scope>
    <source>
        <strain evidence="3">DSM 44203</strain>
    </source>
</reference>
<keyword evidence="2" id="KW-0472">Membrane</keyword>